<dbReference type="Proteomes" id="UP001055879">
    <property type="component" value="Linkage Group LG18"/>
</dbReference>
<name>A0ACB8XFI5_ARCLA</name>
<organism evidence="1 2">
    <name type="scientific">Arctium lappa</name>
    <name type="common">Greater burdock</name>
    <name type="synonym">Lappa major</name>
    <dbReference type="NCBI Taxonomy" id="4217"/>
    <lineage>
        <taxon>Eukaryota</taxon>
        <taxon>Viridiplantae</taxon>
        <taxon>Streptophyta</taxon>
        <taxon>Embryophyta</taxon>
        <taxon>Tracheophyta</taxon>
        <taxon>Spermatophyta</taxon>
        <taxon>Magnoliopsida</taxon>
        <taxon>eudicotyledons</taxon>
        <taxon>Gunneridae</taxon>
        <taxon>Pentapetalae</taxon>
        <taxon>asterids</taxon>
        <taxon>campanulids</taxon>
        <taxon>Asterales</taxon>
        <taxon>Asteraceae</taxon>
        <taxon>Carduoideae</taxon>
        <taxon>Cardueae</taxon>
        <taxon>Arctiinae</taxon>
        <taxon>Arctium</taxon>
    </lineage>
</organism>
<evidence type="ECO:0000313" key="2">
    <source>
        <dbReference type="Proteomes" id="UP001055879"/>
    </source>
</evidence>
<reference evidence="2" key="1">
    <citation type="journal article" date="2022" name="Mol. Ecol. Resour.">
        <title>The genomes of chicory, endive, great burdock and yacon provide insights into Asteraceae palaeo-polyploidization history and plant inulin production.</title>
        <authorList>
            <person name="Fan W."/>
            <person name="Wang S."/>
            <person name="Wang H."/>
            <person name="Wang A."/>
            <person name="Jiang F."/>
            <person name="Liu H."/>
            <person name="Zhao H."/>
            <person name="Xu D."/>
            <person name="Zhang Y."/>
        </authorList>
    </citation>
    <scope>NUCLEOTIDE SEQUENCE [LARGE SCALE GENOMIC DNA]</scope>
    <source>
        <strain evidence="2">cv. Niubang</strain>
    </source>
</reference>
<accession>A0ACB8XFI5</accession>
<sequence length="162" mass="17526">MSSFSTCFGTFVRSSTSKFTYLQMRNTVAFLVLLLAATTIVCRSSEEQGDGKESSSWTDWAMAKVAGVFNGDKVKETANNVANQASDAASVSSSYVSEKAVEAEDAAADAAKKLSDDKGHGIEDGNCFNAHLVPPTRGPVFLENLRNDRNTISTNEHSVFRW</sequence>
<reference evidence="1 2" key="2">
    <citation type="journal article" date="2022" name="Mol. Ecol. Resour.">
        <title>The genomes of chicory, endive, great burdock and yacon provide insights into Asteraceae paleo-polyploidization history and plant inulin production.</title>
        <authorList>
            <person name="Fan W."/>
            <person name="Wang S."/>
            <person name="Wang H."/>
            <person name="Wang A."/>
            <person name="Jiang F."/>
            <person name="Liu H."/>
            <person name="Zhao H."/>
            <person name="Xu D."/>
            <person name="Zhang Y."/>
        </authorList>
    </citation>
    <scope>NUCLEOTIDE SEQUENCE [LARGE SCALE GENOMIC DNA]</scope>
    <source>
        <strain evidence="2">cv. Niubang</strain>
    </source>
</reference>
<proteinExistence type="predicted"/>
<evidence type="ECO:0000313" key="1">
    <source>
        <dbReference type="EMBL" id="KAI3665457.1"/>
    </source>
</evidence>
<comment type="caution">
    <text evidence="1">The sequence shown here is derived from an EMBL/GenBank/DDBJ whole genome shotgun (WGS) entry which is preliminary data.</text>
</comment>
<dbReference type="EMBL" id="CM042064">
    <property type="protein sequence ID" value="KAI3665457.1"/>
    <property type="molecule type" value="Genomic_DNA"/>
</dbReference>
<gene>
    <name evidence="1" type="ORF">L6452_44084</name>
</gene>
<keyword evidence="2" id="KW-1185">Reference proteome</keyword>
<protein>
    <submittedName>
        <fullName evidence="1">Uncharacterized protein</fullName>
    </submittedName>
</protein>